<organism evidence="1 2">
    <name type="scientific">Photobacterium damsela subsp. piscicida</name>
    <name type="common">Pasteurella piscicida</name>
    <dbReference type="NCBI Taxonomy" id="38294"/>
    <lineage>
        <taxon>Bacteria</taxon>
        <taxon>Pseudomonadati</taxon>
        <taxon>Pseudomonadota</taxon>
        <taxon>Gammaproteobacteria</taxon>
        <taxon>Vibrionales</taxon>
        <taxon>Vibrionaceae</taxon>
        <taxon>Photobacterium</taxon>
    </lineage>
</organism>
<proteinExistence type="predicted"/>
<dbReference type="Proteomes" id="UP000218676">
    <property type="component" value="Chromosome 2"/>
</dbReference>
<dbReference type="GO" id="GO:0005829">
    <property type="term" value="C:cytosol"/>
    <property type="evidence" value="ECO:0007669"/>
    <property type="project" value="TreeGrafter"/>
</dbReference>
<dbReference type="SUPFAM" id="SSF51998">
    <property type="entry name" value="PFL-like glycyl radical enzymes"/>
    <property type="match status" value="1"/>
</dbReference>
<accession>A0AAD1CJT6</accession>
<dbReference type="PANTHER" id="PTHR30191">
    <property type="entry name" value="FORMATE ACETYLTRANSFERASE"/>
    <property type="match status" value="1"/>
</dbReference>
<dbReference type="AlphaFoldDB" id="A0AAD1CJT6"/>
<dbReference type="GO" id="GO:0008861">
    <property type="term" value="F:formate C-acetyltransferase activity"/>
    <property type="evidence" value="ECO:0007669"/>
    <property type="project" value="TreeGrafter"/>
</dbReference>
<evidence type="ECO:0000313" key="2">
    <source>
        <dbReference type="Proteomes" id="UP000218676"/>
    </source>
</evidence>
<dbReference type="Gene3D" id="3.20.70.20">
    <property type="match status" value="1"/>
</dbReference>
<evidence type="ECO:0000313" key="1">
    <source>
        <dbReference type="EMBL" id="BAX55013.1"/>
    </source>
</evidence>
<name>A0AAD1CJT6_PHODP</name>
<sequence length="71" mass="7911">MTIPTTDMLDAWTGFSAGEWQKSVNTRDFIQTNYTPYEGDESFLADVSDSTTALWNQVLEGIKEESGSDPN</sequence>
<reference evidence="2" key="1">
    <citation type="submission" date="2017-05" db="EMBL/GenBank/DDBJ databases">
        <title>Whole genome sequence of fish pathogenic bacteria, Photobacterium damselae subsp. piscicida, strain 91-197, isolated from hybrid striped bass (Morone sp.) in USA.</title>
        <authorList>
            <person name="Teru Y."/>
            <person name="Hikima J."/>
            <person name="Kono T."/>
            <person name="Sakai M."/>
            <person name="Takano T."/>
            <person name="Hawke J.P."/>
            <person name="Takeyama H."/>
            <person name="Aoki T."/>
        </authorList>
    </citation>
    <scope>NUCLEOTIDE SEQUENCE [LARGE SCALE GENOMIC DNA]</scope>
    <source>
        <strain evidence="2">91-197</strain>
    </source>
</reference>
<dbReference type="PANTHER" id="PTHR30191:SF0">
    <property type="entry name" value="FORMATE ACETYLTRANSFERASE 1"/>
    <property type="match status" value="1"/>
</dbReference>
<gene>
    <name evidence="1" type="ORF">PDPUS_2_00427</name>
</gene>
<dbReference type="InterPro" id="IPR050244">
    <property type="entry name" value="Auton_GlycylRad_Cofactor"/>
</dbReference>
<dbReference type="EMBL" id="AP018046">
    <property type="protein sequence ID" value="BAX55013.1"/>
    <property type="molecule type" value="Genomic_DNA"/>
</dbReference>
<protein>
    <submittedName>
        <fullName evidence="1">Formate acetyltransferase 1</fullName>
    </submittedName>
</protein>